<dbReference type="Pfam" id="PF08433">
    <property type="entry name" value="KTI12"/>
    <property type="match status" value="1"/>
</dbReference>
<dbReference type="PANTHER" id="PTHR20873:SF0">
    <property type="entry name" value="L-SERYL-TRNA(SEC) KINASE"/>
    <property type="match status" value="1"/>
</dbReference>
<dbReference type="SUPFAM" id="SSF52540">
    <property type="entry name" value="P-loop containing nucleoside triphosphate hydrolases"/>
    <property type="match status" value="1"/>
</dbReference>
<keyword evidence="3" id="KW-0175">Coiled coil</keyword>
<dbReference type="GO" id="GO:0005524">
    <property type="term" value="F:ATP binding"/>
    <property type="evidence" value="ECO:0007669"/>
    <property type="project" value="UniProtKB-KW"/>
</dbReference>
<dbReference type="OrthoDB" id="9972657at2759"/>
<evidence type="ECO:0000256" key="1">
    <source>
        <dbReference type="ARBA" id="ARBA00022741"/>
    </source>
</evidence>
<evidence type="ECO:0000256" key="2">
    <source>
        <dbReference type="ARBA" id="ARBA00022840"/>
    </source>
</evidence>
<dbReference type="STRING" id="8496.A0A151P472"/>
<dbReference type="InterPro" id="IPR020028">
    <property type="entry name" value="L-seryl-tRNA_Sec_kinase_euk"/>
</dbReference>
<keyword evidence="4" id="KW-0418">Kinase</keyword>
<dbReference type="InterPro" id="IPR013641">
    <property type="entry name" value="KTI12/PSTK"/>
</dbReference>
<dbReference type="Proteomes" id="UP000050525">
    <property type="component" value="Unassembled WGS sequence"/>
</dbReference>
<keyword evidence="4" id="KW-0808">Transferase</keyword>
<keyword evidence="2" id="KW-0067">ATP-binding</keyword>
<dbReference type="EMBL" id="AKHW03001049">
    <property type="protein sequence ID" value="KYO43861.1"/>
    <property type="molecule type" value="Genomic_DNA"/>
</dbReference>
<dbReference type="PANTHER" id="PTHR20873">
    <property type="entry name" value="L-SERYL-TRNA(SEC) KINASE"/>
    <property type="match status" value="1"/>
</dbReference>
<dbReference type="CTD" id="118672"/>
<accession>A0A151P472</accession>
<dbReference type="Gene3D" id="3.40.50.300">
    <property type="entry name" value="P-loop containing nucleotide triphosphate hydrolases"/>
    <property type="match status" value="1"/>
</dbReference>
<dbReference type="PhylomeDB" id="A0A151P472"/>
<dbReference type="GO" id="GO:0016301">
    <property type="term" value="F:kinase activity"/>
    <property type="evidence" value="ECO:0007669"/>
    <property type="project" value="UniProtKB-KW"/>
</dbReference>
<protein>
    <submittedName>
        <fullName evidence="4">L-seryl-tRNA(Sec) kinase</fullName>
    </submittedName>
</protein>
<sequence>MQRPEAGAARGLGLCVLCGLPAAGKTTLTQRLKQQRGWDWDCFRLSYDDLIPLEAFSQSVPGAGLERDHPLVSRWKSYRQELLVYLEHFLQALLNGDPLSAPASRTEATWERFVSCFREQGLISSDVPDAKSCRYVINATASRPLCFILDDNFYYQSMRYEVYQLARKYSLGFCQLFLDCPLECCLQRNRVRSQPLPDEIICLMAKKIEAPNLDKNTWEQNSLTLKGLEYTSEDNLQVISLLVTALKNPVKQIEENIEQKAADRAICAASILHQADQTFRRIISQTMKDAKDKNFLSSEMKILAEELNKLKAEFLEDLRQGNNQKYQVWLKNSEFLSKATTSFQQESDNIVKKYVF</sequence>
<dbReference type="GeneID" id="102576845"/>
<proteinExistence type="predicted"/>
<dbReference type="AlphaFoldDB" id="A0A151P472"/>
<evidence type="ECO:0000256" key="3">
    <source>
        <dbReference type="SAM" id="Coils"/>
    </source>
</evidence>
<dbReference type="GO" id="GO:0000049">
    <property type="term" value="F:tRNA binding"/>
    <property type="evidence" value="ECO:0007669"/>
    <property type="project" value="TreeGrafter"/>
</dbReference>
<dbReference type="NCBIfam" id="TIGR03575">
    <property type="entry name" value="selen_PSTK_euk"/>
    <property type="match status" value="1"/>
</dbReference>
<evidence type="ECO:0000313" key="5">
    <source>
        <dbReference type="Proteomes" id="UP000050525"/>
    </source>
</evidence>
<keyword evidence="5" id="KW-1185">Reference proteome</keyword>
<dbReference type="RefSeq" id="XP_006267674.1">
    <property type="nucleotide sequence ID" value="XM_006267612.3"/>
</dbReference>
<comment type="caution">
    <text evidence="4">The sequence shown here is derived from an EMBL/GenBank/DDBJ whole genome shotgun (WGS) entry which is preliminary data.</text>
</comment>
<evidence type="ECO:0000313" key="4">
    <source>
        <dbReference type="EMBL" id="KYO43861.1"/>
    </source>
</evidence>
<dbReference type="KEGG" id="amj:102576845"/>
<dbReference type="InterPro" id="IPR027417">
    <property type="entry name" value="P-loop_NTPase"/>
</dbReference>
<feature type="coiled-coil region" evidence="3">
    <location>
        <begin position="293"/>
        <end position="324"/>
    </location>
</feature>
<reference evidence="4 5" key="1">
    <citation type="journal article" date="2012" name="Genome Biol.">
        <title>Sequencing three crocodilian genomes to illuminate the evolution of archosaurs and amniotes.</title>
        <authorList>
            <person name="St John J.A."/>
            <person name="Braun E.L."/>
            <person name="Isberg S.R."/>
            <person name="Miles L.G."/>
            <person name="Chong A.Y."/>
            <person name="Gongora J."/>
            <person name="Dalzell P."/>
            <person name="Moran C."/>
            <person name="Bed'hom B."/>
            <person name="Abzhanov A."/>
            <person name="Burgess S.C."/>
            <person name="Cooksey A.M."/>
            <person name="Castoe T.A."/>
            <person name="Crawford N.G."/>
            <person name="Densmore L.D."/>
            <person name="Drew J.C."/>
            <person name="Edwards S.V."/>
            <person name="Faircloth B.C."/>
            <person name="Fujita M.K."/>
            <person name="Greenwold M.J."/>
            <person name="Hoffmann F.G."/>
            <person name="Howard J.M."/>
            <person name="Iguchi T."/>
            <person name="Janes D.E."/>
            <person name="Khan S.Y."/>
            <person name="Kohno S."/>
            <person name="de Koning A.J."/>
            <person name="Lance S.L."/>
            <person name="McCarthy F.M."/>
            <person name="McCormack J.E."/>
            <person name="Merchant M.E."/>
            <person name="Peterson D.G."/>
            <person name="Pollock D.D."/>
            <person name="Pourmand N."/>
            <person name="Raney B.J."/>
            <person name="Roessler K.A."/>
            <person name="Sanford J.R."/>
            <person name="Sawyer R.H."/>
            <person name="Schmidt C.J."/>
            <person name="Triplett E.W."/>
            <person name="Tuberville T.D."/>
            <person name="Venegas-Anaya M."/>
            <person name="Howard J.T."/>
            <person name="Jarvis E.D."/>
            <person name="Guillette L.J.Jr."/>
            <person name="Glenn T.C."/>
            <person name="Green R.E."/>
            <person name="Ray D.A."/>
        </authorList>
    </citation>
    <scope>NUCLEOTIDE SEQUENCE [LARGE SCALE GENOMIC DNA]</scope>
    <source>
        <strain evidence="4">KSC_2009_1</strain>
    </source>
</reference>
<organism evidence="4 5">
    <name type="scientific">Alligator mississippiensis</name>
    <name type="common">American alligator</name>
    <dbReference type="NCBI Taxonomy" id="8496"/>
    <lineage>
        <taxon>Eukaryota</taxon>
        <taxon>Metazoa</taxon>
        <taxon>Chordata</taxon>
        <taxon>Craniata</taxon>
        <taxon>Vertebrata</taxon>
        <taxon>Euteleostomi</taxon>
        <taxon>Archelosauria</taxon>
        <taxon>Archosauria</taxon>
        <taxon>Crocodylia</taxon>
        <taxon>Alligatoridae</taxon>
        <taxon>Alligatorinae</taxon>
        <taxon>Alligator</taxon>
    </lineage>
</organism>
<dbReference type="InterPro" id="IPR052648">
    <property type="entry name" value="Ser-tRNA(Sec)_kinase"/>
</dbReference>
<name>A0A151P472_ALLMI</name>
<dbReference type="eggNOG" id="KOG4622">
    <property type="taxonomic scope" value="Eukaryota"/>
</dbReference>
<gene>
    <name evidence="4" type="primary">PSTK</name>
    <name evidence="4" type="ORF">Y1Q_0012835</name>
</gene>
<keyword evidence="1" id="KW-0547">Nucleotide-binding</keyword>